<dbReference type="EMBL" id="JH717853">
    <property type="protein sequence ID" value="EWY79932.1"/>
    <property type="molecule type" value="Genomic_DNA"/>
</dbReference>
<evidence type="ECO:0000313" key="2">
    <source>
        <dbReference type="EMBL" id="EWY79932.1"/>
    </source>
</evidence>
<organism evidence="2 3">
    <name type="scientific">Fusarium oxysporum NRRL 32931</name>
    <dbReference type="NCBI Taxonomy" id="660029"/>
    <lineage>
        <taxon>Eukaryota</taxon>
        <taxon>Fungi</taxon>
        <taxon>Dikarya</taxon>
        <taxon>Ascomycota</taxon>
        <taxon>Pezizomycotina</taxon>
        <taxon>Sordariomycetes</taxon>
        <taxon>Hypocreomycetidae</taxon>
        <taxon>Hypocreales</taxon>
        <taxon>Nectriaceae</taxon>
        <taxon>Fusarium</taxon>
        <taxon>Fusarium oxysporum species complex</taxon>
    </lineage>
</organism>
<dbReference type="HOGENOM" id="CLU_1299759_0_0_1"/>
<proteinExistence type="predicted"/>
<dbReference type="Proteomes" id="UP000030753">
    <property type="component" value="Unassembled WGS sequence"/>
</dbReference>
<gene>
    <name evidence="2" type="ORF">FOYG_16996</name>
</gene>
<reference evidence="2 3" key="1">
    <citation type="submission" date="2011-06" db="EMBL/GenBank/DDBJ databases">
        <title>The Genome Sequence of Fusarium oxysporum FOSC 3-a.</title>
        <authorList>
            <consortium name="The Broad Institute Genome Sequencing Platform"/>
            <person name="Ma L.-J."/>
            <person name="Gale L.R."/>
            <person name="Schwartz D.C."/>
            <person name="Zhou S."/>
            <person name="Corby-Kistler H."/>
            <person name="Young S.K."/>
            <person name="Zeng Q."/>
            <person name="Gargeya S."/>
            <person name="Fitzgerald M."/>
            <person name="Haas B."/>
            <person name="Abouelleil A."/>
            <person name="Alvarado L."/>
            <person name="Arachchi H.M."/>
            <person name="Berlin A."/>
            <person name="Brown A."/>
            <person name="Chapman S.B."/>
            <person name="Chen Z."/>
            <person name="Dunbar C."/>
            <person name="Freedman E."/>
            <person name="Gearin G."/>
            <person name="Gellesch M."/>
            <person name="Goldberg J."/>
            <person name="Griggs A."/>
            <person name="Gujja S."/>
            <person name="Heiman D."/>
            <person name="Howarth C."/>
            <person name="Larson L."/>
            <person name="Lui A."/>
            <person name="MacDonald P.J.P."/>
            <person name="Mehta T."/>
            <person name="Montmayeur A."/>
            <person name="Murphy C."/>
            <person name="Neiman D."/>
            <person name="Pearson M."/>
            <person name="Priest M."/>
            <person name="Roberts A."/>
            <person name="Saif S."/>
            <person name="Shea T."/>
            <person name="Shenoy N."/>
            <person name="Sisk P."/>
            <person name="Stolte C."/>
            <person name="Sykes S."/>
            <person name="Wortman J."/>
            <person name="Nusbaum C."/>
            <person name="Birren B."/>
        </authorList>
    </citation>
    <scope>NUCLEOTIDE SEQUENCE [LARGE SCALE GENOMIC DNA]</scope>
    <source>
        <strain evidence="3">FOSC 3-a</strain>
    </source>
</reference>
<protein>
    <submittedName>
        <fullName evidence="2">Uncharacterized protein</fullName>
    </submittedName>
</protein>
<feature type="region of interest" description="Disordered" evidence="1">
    <location>
        <begin position="65"/>
        <end position="84"/>
    </location>
</feature>
<feature type="compositionally biased region" description="Basic and acidic residues" evidence="1">
    <location>
        <begin position="103"/>
        <end position="117"/>
    </location>
</feature>
<evidence type="ECO:0000256" key="1">
    <source>
        <dbReference type="SAM" id="MobiDB-lite"/>
    </source>
</evidence>
<feature type="compositionally biased region" description="Acidic residues" evidence="1">
    <location>
        <begin position="73"/>
        <end position="84"/>
    </location>
</feature>
<dbReference type="AlphaFoldDB" id="W9HCK0"/>
<feature type="compositionally biased region" description="Low complexity" evidence="1">
    <location>
        <begin position="165"/>
        <end position="177"/>
    </location>
</feature>
<feature type="region of interest" description="Disordered" evidence="1">
    <location>
        <begin position="10"/>
        <end position="36"/>
    </location>
</feature>
<evidence type="ECO:0000313" key="3">
    <source>
        <dbReference type="Proteomes" id="UP000030753"/>
    </source>
</evidence>
<name>W9HCK0_FUSOX</name>
<accession>W9HCK0</accession>
<dbReference type="OrthoDB" id="5153959at2759"/>
<sequence length="212" mass="23762">MPSISVHMCLSRLGTRETEKQATTQKNLQAESESGSLPRARMSLLFREGLSRNCCRRTSPYTHMTVQVKDSDADTEGSGSEDDLDVQGCIHVEEYCPSLPDAPGHDSDYEHDSEELHCRKRRRVPRSLHASVRSTLASARSSHQRRSTRRTAQLPRGRRISVRGSESPAPSQTSSVSSDAGIFARFEEWLLRNVSLKRITEGDNTTFQLQFG</sequence>
<feature type="compositionally biased region" description="Polar residues" evidence="1">
    <location>
        <begin position="21"/>
        <end position="35"/>
    </location>
</feature>
<feature type="region of interest" description="Disordered" evidence="1">
    <location>
        <begin position="100"/>
        <end position="177"/>
    </location>
</feature>